<evidence type="ECO:0000313" key="3">
    <source>
        <dbReference type="Proteomes" id="UP000249757"/>
    </source>
</evidence>
<evidence type="ECO:0000256" key="1">
    <source>
        <dbReference type="SAM" id="MobiDB-lite"/>
    </source>
</evidence>
<keyword evidence="3" id="KW-1185">Reference proteome</keyword>
<feature type="compositionally biased region" description="Basic residues" evidence="1">
    <location>
        <begin position="292"/>
        <end position="307"/>
    </location>
</feature>
<dbReference type="Pfam" id="PF15375">
    <property type="entry name" value="FSAF1"/>
    <property type="match status" value="1"/>
</dbReference>
<feature type="compositionally biased region" description="Low complexity" evidence="1">
    <location>
        <begin position="118"/>
        <end position="133"/>
    </location>
</feature>
<feature type="compositionally biased region" description="Polar residues" evidence="1">
    <location>
        <begin position="166"/>
        <end position="180"/>
    </location>
</feature>
<feature type="compositionally biased region" description="Basic and acidic residues" evidence="1">
    <location>
        <begin position="56"/>
        <end position="65"/>
    </location>
</feature>
<feature type="compositionally biased region" description="Basic and acidic residues" evidence="1">
    <location>
        <begin position="221"/>
        <end position="243"/>
    </location>
</feature>
<reference evidence="3" key="1">
    <citation type="journal article" date="2022" name="Microb. Genom.">
        <title>A global pangenome for the wheat fungal pathogen Pyrenophora tritici-repentis and prediction of effector protein structural homology.</title>
        <authorList>
            <person name="Moolhuijzen P.M."/>
            <person name="See P.T."/>
            <person name="Shi G."/>
            <person name="Powell H.R."/>
            <person name="Cockram J."/>
            <person name="Jorgensen L.N."/>
            <person name="Benslimane H."/>
            <person name="Strelkov S.E."/>
            <person name="Turner J."/>
            <person name="Liu Z."/>
            <person name="Moffat C.S."/>
        </authorList>
    </citation>
    <scope>NUCLEOTIDE SEQUENCE [LARGE SCALE GENOMIC DNA]</scope>
</reference>
<gene>
    <name evidence="2" type="ORF">Ptr86124_001394</name>
</gene>
<feature type="compositionally biased region" description="Acidic residues" evidence="1">
    <location>
        <begin position="67"/>
        <end position="81"/>
    </location>
</feature>
<dbReference type="Proteomes" id="UP000249757">
    <property type="component" value="Unassembled WGS sequence"/>
</dbReference>
<sequence length="307" mass="33038">MAPTLGKRKRVTRAELERPSRSESPSSNVSHDDSGAEDLQAIFRRAFEAKFAPLPVEDKKPKIEESPAQEEEEGSEDEESDWSGISDDEKNGVQVISYEDARHDLSDTERAEKKAFMSSKPPTSTSTITSKPTSSKKKKTDDDDTTEASLLKNDLALQKLLRESHILSSSASNPTRSLTATGAARHKSTDLHLQSLGAKGSVFAQKNMPMAQRKHMVQKARLGEEKRRSEAREAGIVLERESRGGSGAGKKGGERRERGVGGPSVGKFRGGTLSLSREDVRNITGGGGGGRGGKKGGKGGRGRGGKR</sequence>
<protein>
    <submittedName>
        <fullName evidence="2">Uncharacterized protein</fullName>
    </submittedName>
</protein>
<dbReference type="GO" id="GO:0005730">
    <property type="term" value="C:nucleolus"/>
    <property type="evidence" value="ECO:0007669"/>
    <property type="project" value="TreeGrafter"/>
</dbReference>
<dbReference type="AlphaFoldDB" id="A0A922NSU8"/>
<feature type="region of interest" description="Disordered" evidence="1">
    <location>
        <begin position="207"/>
        <end position="307"/>
    </location>
</feature>
<dbReference type="PANTHER" id="PTHR28096:SF1">
    <property type="entry name" value="PROTEIN FAF1"/>
    <property type="match status" value="1"/>
</dbReference>
<comment type="caution">
    <text evidence="2">The sequence shown here is derived from an EMBL/GenBank/DDBJ whole genome shotgun (WGS) entry which is preliminary data.</text>
</comment>
<proteinExistence type="predicted"/>
<feature type="compositionally biased region" description="Basic and acidic residues" evidence="1">
    <location>
        <begin position="12"/>
        <end position="21"/>
    </location>
</feature>
<feature type="region of interest" description="Disordered" evidence="1">
    <location>
        <begin position="1"/>
        <end position="149"/>
    </location>
</feature>
<dbReference type="OrthoDB" id="5556956at2759"/>
<name>A0A922NSU8_9PLEO</name>
<accession>A0A922NSU8</accession>
<feature type="region of interest" description="Disordered" evidence="1">
    <location>
        <begin position="164"/>
        <end position="193"/>
    </location>
</feature>
<dbReference type="EMBL" id="NRDI02000001">
    <property type="protein sequence ID" value="KAI1521026.1"/>
    <property type="molecule type" value="Genomic_DNA"/>
</dbReference>
<organism evidence="2 3">
    <name type="scientific">Pyrenophora tritici-repentis</name>
    <dbReference type="NCBI Taxonomy" id="45151"/>
    <lineage>
        <taxon>Eukaryota</taxon>
        <taxon>Fungi</taxon>
        <taxon>Dikarya</taxon>
        <taxon>Ascomycota</taxon>
        <taxon>Pezizomycotina</taxon>
        <taxon>Dothideomycetes</taxon>
        <taxon>Pleosporomycetidae</taxon>
        <taxon>Pleosporales</taxon>
        <taxon>Pleosporineae</taxon>
        <taxon>Pleosporaceae</taxon>
        <taxon>Pyrenophora</taxon>
    </lineage>
</organism>
<feature type="compositionally biased region" description="Basic residues" evidence="1">
    <location>
        <begin position="1"/>
        <end position="11"/>
    </location>
</feature>
<dbReference type="InterPro" id="IPR027973">
    <property type="entry name" value="FSAF1-like"/>
</dbReference>
<dbReference type="OMA" id="FEAQFKP"/>
<dbReference type="GO" id="GO:0000462">
    <property type="term" value="P:maturation of SSU-rRNA from tricistronic rRNA transcript (SSU-rRNA, 5.8S rRNA, LSU-rRNA)"/>
    <property type="evidence" value="ECO:0007669"/>
    <property type="project" value="TreeGrafter"/>
</dbReference>
<dbReference type="PANTHER" id="PTHR28096">
    <property type="entry name" value="PROTEIN FAF1"/>
    <property type="match status" value="1"/>
</dbReference>
<dbReference type="InterPro" id="IPR053030">
    <property type="entry name" value="Ribosomal_biogenesis_FAF1-like"/>
</dbReference>
<feature type="compositionally biased region" description="Basic and acidic residues" evidence="1">
    <location>
        <begin position="99"/>
        <end position="115"/>
    </location>
</feature>
<evidence type="ECO:0000313" key="2">
    <source>
        <dbReference type="EMBL" id="KAI1521026.1"/>
    </source>
</evidence>